<sequence>MRRHESREECAVWNRNSRAVCCLESGISGAYDLVGLEGHLHKRGLYNNLFSQIMSINGVPAISELSPLHAARAWSAPDARLPISVTTMDGPILTETSVLAQSPTRRDPLVADHQDGKASSKRRHSTAPAVSSFGARMPTTLFIHGGSAQQPLQADMAM</sequence>
<feature type="compositionally biased region" description="Basic and acidic residues" evidence="1">
    <location>
        <begin position="104"/>
        <end position="118"/>
    </location>
</feature>
<evidence type="ECO:0000313" key="3">
    <source>
        <dbReference type="Proteomes" id="UP000815325"/>
    </source>
</evidence>
<organism evidence="2 3">
    <name type="scientific">Dunaliella salina</name>
    <name type="common">Green alga</name>
    <name type="synonym">Protococcus salinus</name>
    <dbReference type="NCBI Taxonomy" id="3046"/>
    <lineage>
        <taxon>Eukaryota</taxon>
        <taxon>Viridiplantae</taxon>
        <taxon>Chlorophyta</taxon>
        <taxon>core chlorophytes</taxon>
        <taxon>Chlorophyceae</taxon>
        <taxon>CS clade</taxon>
        <taxon>Chlamydomonadales</taxon>
        <taxon>Dunaliellaceae</taxon>
        <taxon>Dunaliella</taxon>
    </lineage>
</organism>
<dbReference type="EMBL" id="MU069633">
    <property type="protein sequence ID" value="KAF5837013.1"/>
    <property type="molecule type" value="Genomic_DNA"/>
</dbReference>
<reference evidence="2" key="1">
    <citation type="submission" date="2017-08" db="EMBL/GenBank/DDBJ databases">
        <authorList>
            <person name="Polle J.E."/>
            <person name="Barry K."/>
            <person name="Cushman J."/>
            <person name="Schmutz J."/>
            <person name="Tran D."/>
            <person name="Hathwaick L.T."/>
            <person name="Yim W.C."/>
            <person name="Jenkins J."/>
            <person name="Mckie-Krisberg Z.M."/>
            <person name="Prochnik S."/>
            <person name="Lindquist E."/>
            <person name="Dockter R.B."/>
            <person name="Adam C."/>
            <person name="Molina H."/>
            <person name="Bunkerborg J."/>
            <person name="Jin E."/>
            <person name="Buchheim M."/>
            <person name="Magnuson J."/>
        </authorList>
    </citation>
    <scope>NUCLEOTIDE SEQUENCE</scope>
    <source>
        <strain evidence="2">CCAP 19/18</strain>
    </source>
</reference>
<name>A0ABQ7GQZ0_DUNSA</name>
<evidence type="ECO:0000256" key="1">
    <source>
        <dbReference type="SAM" id="MobiDB-lite"/>
    </source>
</evidence>
<evidence type="ECO:0008006" key="4">
    <source>
        <dbReference type="Google" id="ProtNLM"/>
    </source>
</evidence>
<keyword evidence="3" id="KW-1185">Reference proteome</keyword>
<protein>
    <recommendedName>
        <fullName evidence="4">Encoded protein</fullName>
    </recommendedName>
</protein>
<dbReference type="Proteomes" id="UP000815325">
    <property type="component" value="Unassembled WGS sequence"/>
</dbReference>
<gene>
    <name evidence="2" type="ORF">DUNSADRAFT_4986</name>
</gene>
<evidence type="ECO:0000313" key="2">
    <source>
        <dbReference type="EMBL" id="KAF5837013.1"/>
    </source>
</evidence>
<comment type="caution">
    <text evidence="2">The sequence shown here is derived from an EMBL/GenBank/DDBJ whole genome shotgun (WGS) entry which is preliminary data.</text>
</comment>
<feature type="region of interest" description="Disordered" evidence="1">
    <location>
        <begin position="97"/>
        <end position="130"/>
    </location>
</feature>
<proteinExistence type="predicted"/>
<accession>A0ABQ7GQZ0</accession>